<dbReference type="EMBL" id="CP077095">
    <property type="protein sequence ID" value="QXI36790.1"/>
    <property type="molecule type" value="Genomic_DNA"/>
</dbReference>
<dbReference type="GO" id="GO:0043565">
    <property type="term" value="F:sequence-specific DNA binding"/>
    <property type="evidence" value="ECO:0007669"/>
    <property type="project" value="InterPro"/>
</dbReference>
<dbReference type="RefSeq" id="WP_186659572.1">
    <property type="nucleotide sequence ID" value="NZ_CP077095.1"/>
</dbReference>
<dbReference type="PROSITE" id="PS01124">
    <property type="entry name" value="HTH_ARAC_FAMILY_2"/>
    <property type="match status" value="1"/>
</dbReference>
<dbReference type="Gene3D" id="1.10.10.60">
    <property type="entry name" value="Homeodomain-like"/>
    <property type="match status" value="1"/>
</dbReference>
<organism evidence="7 8">
    <name type="scientific">Pseudomonas xantholysinigenes</name>
    <dbReference type="NCBI Taxonomy" id="2745490"/>
    <lineage>
        <taxon>Bacteria</taxon>
        <taxon>Pseudomonadati</taxon>
        <taxon>Pseudomonadota</taxon>
        <taxon>Gammaproteobacteria</taxon>
        <taxon>Pseudomonadales</taxon>
        <taxon>Pseudomonadaceae</taxon>
        <taxon>Pseudomonas</taxon>
    </lineage>
</organism>
<dbReference type="PANTHER" id="PTHR46796">
    <property type="entry name" value="HTH-TYPE TRANSCRIPTIONAL ACTIVATOR RHAS-RELATED"/>
    <property type="match status" value="1"/>
</dbReference>
<dbReference type="InterPro" id="IPR009057">
    <property type="entry name" value="Homeodomain-like_sf"/>
</dbReference>
<sequence>MENHASPTHPRTPTSLDTCLPHLHIVTDDFANWRQTADLLFDPVADAGSAFVASLKVFHFQCFLLCSGRLDAARYERDRHRLGWCDLDHYLLHLPLQRGLACANGLRVRPGDVVALDLSQPATFHVPAGEGLSLLVPRTALGQEPPLLHGLRLRRESAVGHLLAGLLTSLAVAATQLSQAQAMQLGLPLLRVVAACLISEGTQQRAMLPSSHVALGRRARQYIELNLHRDDLTPAHLSKAVGTSRSQLYRAFAPFGGVGHYLLQRRLRRCLLALGEPGNAGRRIGDLAYAHGFADEGHFSKVFRKAFGLSPRAARRALQRGELTGLRLSANEPPSLASWLHALAEQ</sequence>
<dbReference type="PRINTS" id="PR00032">
    <property type="entry name" value="HTHARAC"/>
</dbReference>
<name>A0A9E6TWD7_9PSED</name>
<reference evidence="7 8" key="2">
    <citation type="journal article" date="2021" name="Microorganisms">
        <title>The Ever-Expanding Pseudomonas Genus: Description of 43 New Species and Partition of the Pseudomonas putida Group.</title>
        <authorList>
            <person name="Girard L."/>
            <person name="Lood C."/>
            <person name="Hofte M."/>
            <person name="Vandamme P."/>
            <person name="Rokni-Zadeh H."/>
            <person name="van Noort V."/>
            <person name="Lavigne R."/>
            <person name="De Mot R."/>
        </authorList>
    </citation>
    <scope>NUCLEOTIDE SEQUENCE [LARGE SCALE GENOMIC DNA]</scope>
    <source>
        <strain evidence="7 8">RW9S1A</strain>
    </source>
</reference>
<evidence type="ECO:0000313" key="8">
    <source>
        <dbReference type="Proteomes" id="UP000633418"/>
    </source>
</evidence>
<dbReference type="SMART" id="SM00342">
    <property type="entry name" value="HTH_ARAC"/>
    <property type="match status" value="1"/>
</dbReference>
<comment type="function">
    <text evidence="5">Regulatory protein of the TOL plasmid xyl operons. XylS activates the xylXYZLTEGFJQKIH operon required for the degradation of toluene, m-xylene and p-xylene.</text>
</comment>
<keyword evidence="2" id="KW-0238">DNA-binding</keyword>
<feature type="domain" description="HTH araC/xylS-type" evidence="6">
    <location>
        <begin position="217"/>
        <end position="317"/>
    </location>
</feature>
<dbReference type="Pfam" id="PF12833">
    <property type="entry name" value="HTH_18"/>
    <property type="match status" value="1"/>
</dbReference>
<keyword evidence="8" id="KW-1185">Reference proteome</keyword>
<dbReference type="InterPro" id="IPR020449">
    <property type="entry name" value="Tscrpt_reg_AraC-type_HTH"/>
</dbReference>
<evidence type="ECO:0000256" key="5">
    <source>
        <dbReference type="ARBA" id="ARBA00037345"/>
    </source>
</evidence>
<accession>A0A9E6TWD7</accession>
<keyword evidence="4" id="KW-0804">Transcription</keyword>
<dbReference type="KEGG" id="pxn:HU772_015680"/>
<proteinExistence type="predicted"/>
<evidence type="ECO:0000256" key="4">
    <source>
        <dbReference type="ARBA" id="ARBA00023163"/>
    </source>
</evidence>
<dbReference type="AlphaFoldDB" id="A0A9E6TWD7"/>
<keyword evidence="1" id="KW-0805">Transcription regulation</keyword>
<dbReference type="InterPro" id="IPR018060">
    <property type="entry name" value="HTH_AraC"/>
</dbReference>
<keyword evidence="3" id="KW-0010">Activator</keyword>
<evidence type="ECO:0000256" key="1">
    <source>
        <dbReference type="ARBA" id="ARBA00023015"/>
    </source>
</evidence>
<reference evidence="7 8" key="1">
    <citation type="journal article" date="2020" name="Microorganisms">
        <title>Reliable Identification of Environmental Pseudomonas Isolates Using the rpoD Gene.</title>
        <authorList>
            <consortium name="The Broad Institute Genome Sequencing Platform"/>
            <person name="Girard L."/>
            <person name="Lood C."/>
            <person name="Rokni-Zadeh H."/>
            <person name="van Noort V."/>
            <person name="Lavigne R."/>
            <person name="De Mot R."/>
        </authorList>
    </citation>
    <scope>NUCLEOTIDE SEQUENCE [LARGE SCALE GENOMIC DNA]</scope>
    <source>
        <strain evidence="7 8">RW9S1A</strain>
    </source>
</reference>
<evidence type="ECO:0000259" key="6">
    <source>
        <dbReference type="PROSITE" id="PS01124"/>
    </source>
</evidence>
<protein>
    <submittedName>
        <fullName evidence="7">Helix-turn-helix domain-containing protein</fullName>
    </submittedName>
</protein>
<dbReference type="PANTHER" id="PTHR46796:SF6">
    <property type="entry name" value="ARAC SUBFAMILY"/>
    <property type="match status" value="1"/>
</dbReference>
<dbReference type="Proteomes" id="UP000633418">
    <property type="component" value="Chromosome"/>
</dbReference>
<evidence type="ECO:0000313" key="7">
    <source>
        <dbReference type="EMBL" id="QXI36790.1"/>
    </source>
</evidence>
<gene>
    <name evidence="7" type="ORF">HU772_015680</name>
</gene>
<dbReference type="SUPFAM" id="SSF46689">
    <property type="entry name" value="Homeodomain-like"/>
    <property type="match status" value="1"/>
</dbReference>
<dbReference type="InterPro" id="IPR050204">
    <property type="entry name" value="AraC_XylS_family_regulators"/>
</dbReference>
<dbReference type="GO" id="GO:0003700">
    <property type="term" value="F:DNA-binding transcription factor activity"/>
    <property type="evidence" value="ECO:0007669"/>
    <property type="project" value="InterPro"/>
</dbReference>
<evidence type="ECO:0000256" key="2">
    <source>
        <dbReference type="ARBA" id="ARBA00023125"/>
    </source>
</evidence>
<evidence type="ECO:0000256" key="3">
    <source>
        <dbReference type="ARBA" id="ARBA00023159"/>
    </source>
</evidence>